<comment type="caution">
    <text evidence="3">The sequence shown here is derived from an EMBL/GenBank/DDBJ whole genome shotgun (WGS) entry which is preliminary data.</text>
</comment>
<dbReference type="PANTHER" id="PTHR44068:SF11">
    <property type="entry name" value="GERANYL DIPHOSPHATE 2-C-METHYLTRANSFERASE"/>
    <property type="match status" value="1"/>
</dbReference>
<dbReference type="InterPro" id="IPR050447">
    <property type="entry name" value="Erg6_SMT_methyltransf"/>
</dbReference>
<dbReference type="InterPro" id="IPR013216">
    <property type="entry name" value="Methyltransf_11"/>
</dbReference>
<dbReference type="GO" id="GO:0008757">
    <property type="term" value="F:S-adenosylmethionine-dependent methyltransferase activity"/>
    <property type="evidence" value="ECO:0007669"/>
    <property type="project" value="InterPro"/>
</dbReference>
<dbReference type="GO" id="GO:0032259">
    <property type="term" value="P:methylation"/>
    <property type="evidence" value="ECO:0007669"/>
    <property type="project" value="UniProtKB-KW"/>
</dbReference>
<accession>A0A511ZJN2</accession>
<dbReference type="SUPFAM" id="SSF53335">
    <property type="entry name" value="S-adenosyl-L-methionine-dependent methyltransferases"/>
    <property type="match status" value="1"/>
</dbReference>
<dbReference type="EMBL" id="BJYM01000009">
    <property type="protein sequence ID" value="GEN87647.1"/>
    <property type="molecule type" value="Genomic_DNA"/>
</dbReference>
<dbReference type="CDD" id="cd02440">
    <property type="entry name" value="AdoMet_MTases"/>
    <property type="match status" value="1"/>
</dbReference>
<evidence type="ECO:0000256" key="1">
    <source>
        <dbReference type="ARBA" id="ARBA00022679"/>
    </source>
</evidence>
<reference evidence="3 4" key="1">
    <citation type="submission" date="2019-07" db="EMBL/GenBank/DDBJ databases">
        <title>Whole genome shotgun sequence of Oceanobacillus sojae NBRC 105379.</title>
        <authorList>
            <person name="Hosoyama A."/>
            <person name="Uohara A."/>
            <person name="Ohji S."/>
            <person name="Ichikawa N."/>
        </authorList>
    </citation>
    <scope>NUCLEOTIDE SEQUENCE [LARGE SCALE GENOMIC DNA]</scope>
    <source>
        <strain evidence="3 4">NBRC 105379</strain>
    </source>
</reference>
<gene>
    <name evidence="3" type="ORF">OSO01_23860</name>
</gene>
<dbReference type="InterPro" id="IPR029063">
    <property type="entry name" value="SAM-dependent_MTases_sf"/>
</dbReference>
<evidence type="ECO:0000259" key="2">
    <source>
        <dbReference type="Pfam" id="PF08241"/>
    </source>
</evidence>
<sequence>MSYTKINEAIWNKWSKEGYRWTQPISTEVFQKAKEGVWNVLLTPSIPVPKTWFGSLKGKKILGLASGGGQQGPIFKALGAEVTIMDLSDAQLEAERTVSEREGYDIKLVKADMTERFPFPDDSFDLIFHPVSNTYVENIEPVWQECYRVMKTGGQLLSGFTNPEIYLFNDADKLEDIRVVHPLPYNPLKDFTEKERAELIENDGVQFSHTMESQIRGQLKAGFLLKDFYEDFASTEDDYILSKYFPQFYASLAIKL</sequence>
<dbReference type="Pfam" id="PF08241">
    <property type="entry name" value="Methyltransf_11"/>
    <property type="match status" value="1"/>
</dbReference>
<keyword evidence="4" id="KW-1185">Reference proteome</keyword>
<dbReference type="Gene3D" id="3.40.50.150">
    <property type="entry name" value="Vaccinia Virus protein VP39"/>
    <property type="match status" value="1"/>
</dbReference>
<keyword evidence="1 3" id="KW-0808">Transferase</keyword>
<name>A0A511ZJN2_9BACI</name>
<evidence type="ECO:0000313" key="4">
    <source>
        <dbReference type="Proteomes" id="UP000321558"/>
    </source>
</evidence>
<organism evidence="3 4">
    <name type="scientific">Oceanobacillus sojae</name>
    <dbReference type="NCBI Taxonomy" id="582851"/>
    <lineage>
        <taxon>Bacteria</taxon>
        <taxon>Bacillati</taxon>
        <taxon>Bacillota</taxon>
        <taxon>Bacilli</taxon>
        <taxon>Bacillales</taxon>
        <taxon>Bacillaceae</taxon>
        <taxon>Oceanobacillus</taxon>
    </lineage>
</organism>
<dbReference type="PANTHER" id="PTHR44068">
    <property type="entry name" value="ZGC:194242"/>
    <property type="match status" value="1"/>
</dbReference>
<protein>
    <submittedName>
        <fullName evidence="3">Methyltransferase</fullName>
    </submittedName>
</protein>
<dbReference type="RefSeq" id="WP_147210617.1">
    <property type="nucleotide sequence ID" value="NZ_BJYM01000009.1"/>
</dbReference>
<dbReference type="AlphaFoldDB" id="A0A511ZJN2"/>
<feature type="domain" description="Methyltransferase type 11" evidence="2">
    <location>
        <begin position="64"/>
        <end position="157"/>
    </location>
</feature>
<evidence type="ECO:0000313" key="3">
    <source>
        <dbReference type="EMBL" id="GEN87647.1"/>
    </source>
</evidence>
<proteinExistence type="predicted"/>
<dbReference type="Proteomes" id="UP000321558">
    <property type="component" value="Unassembled WGS sequence"/>
</dbReference>
<dbReference type="OrthoDB" id="9772751at2"/>
<keyword evidence="3" id="KW-0489">Methyltransferase</keyword>